<reference evidence="1" key="1">
    <citation type="journal article" date="2014" name="Front. Microbiol.">
        <title>High frequency of phylogenetically diverse reductive dehalogenase-homologous genes in deep subseafloor sedimentary metagenomes.</title>
        <authorList>
            <person name="Kawai M."/>
            <person name="Futagami T."/>
            <person name="Toyoda A."/>
            <person name="Takaki Y."/>
            <person name="Nishi S."/>
            <person name="Hori S."/>
            <person name="Arai W."/>
            <person name="Tsubouchi T."/>
            <person name="Morono Y."/>
            <person name="Uchiyama I."/>
            <person name="Ito T."/>
            <person name="Fujiyama A."/>
            <person name="Inagaki F."/>
            <person name="Takami H."/>
        </authorList>
    </citation>
    <scope>NUCLEOTIDE SEQUENCE</scope>
    <source>
        <strain evidence="1">Expedition CK06-06</strain>
    </source>
</reference>
<dbReference type="AlphaFoldDB" id="X1SBJ7"/>
<feature type="non-terminal residue" evidence="1">
    <location>
        <position position="62"/>
    </location>
</feature>
<evidence type="ECO:0000313" key="1">
    <source>
        <dbReference type="EMBL" id="GAI90358.1"/>
    </source>
</evidence>
<gene>
    <name evidence="1" type="ORF">S12H4_38205</name>
</gene>
<comment type="caution">
    <text evidence="1">The sequence shown here is derived from an EMBL/GenBank/DDBJ whole genome shotgun (WGS) entry which is preliminary data.</text>
</comment>
<name>X1SBJ7_9ZZZZ</name>
<sequence length="62" mass="6741">MMKCKKSIIIIIMVSILVLSLGFGANAKAFRVAVIMPSSISDLAFSQSMYDGLLTIQEEMGK</sequence>
<evidence type="ECO:0008006" key="2">
    <source>
        <dbReference type="Google" id="ProtNLM"/>
    </source>
</evidence>
<protein>
    <recommendedName>
        <fullName evidence="2">Leucine-binding protein domain-containing protein</fullName>
    </recommendedName>
</protein>
<organism evidence="1">
    <name type="scientific">marine sediment metagenome</name>
    <dbReference type="NCBI Taxonomy" id="412755"/>
    <lineage>
        <taxon>unclassified sequences</taxon>
        <taxon>metagenomes</taxon>
        <taxon>ecological metagenomes</taxon>
    </lineage>
</organism>
<proteinExistence type="predicted"/>
<accession>X1SBJ7</accession>
<dbReference type="EMBL" id="BARW01022971">
    <property type="protein sequence ID" value="GAI90358.1"/>
    <property type="molecule type" value="Genomic_DNA"/>
</dbReference>